<dbReference type="Gene3D" id="2.170.270.10">
    <property type="entry name" value="SET domain"/>
    <property type="match status" value="1"/>
</dbReference>
<dbReference type="Proteomes" id="UP000011083">
    <property type="component" value="Unassembled WGS sequence"/>
</dbReference>
<evidence type="ECO:0000313" key="2">
    <source>
        <dbReference type="EMBL" id="ELR23854.1"/>
    </source>
</evidence>
<dbReference type="OMA" id="AKQVQSC"/>
<dbReference type="PANTHER" id="PTHR33524:SF2">
    <property type="entry name" value="SET DOMAIN-CONTAINING PROTEIN 9"/>
    <property type="match status" value="1"/>
</dbReference>
<evidence type="ECO:0000256" key="1">
    <source>
        <dbReference type="SAM" id="MobiDB-lite"/>
    </source>
</evidence>
<dbReference type="InterPro" id="IPR040415">
    <property type="entry name" value="SETD9"/>
</dbReference>
<dbReference type="CDD" id="cd10537">
    <property type="entry name" value="SET_SETD9"/>
    <property type="match status" value="1"/>
</dbReference>
<dbReference type="SUPFAM" id="SSF82199">
    <property type="entry name" value="SET domain"/>
    <property type="match status" value="1"/>
</dbReference>
<sequence length="326" mass="37218">MVWVTFTTSRWTSRWALTHGHGRSKRLWSSLLHPPTIQRSRQRGIVEVSTLTTNASLEEDGRGSDKAEGAQSGESVLQWQERMERRYKYEDITRQLYTYFEALHAFHHQRAPDIAAADTNTNRATTTADMMRTQFGFALVKRRSTIPDAGHGLFLEGAVSEGTCVCIYPGAVYQPGDPLLLPSLRNDYLIRRSDGSSVDGRPRGLSRYFYRSIYEKFGPFAGLCDATWLDIKEGGTNEHNPFGWGHLINHSDVPNVMYFEYQFPPDTPAHYLSSIPNVFYSSKDPACAVKTIVLMAMRRIRDEELFSNYNFIGRATPESRRDKIMR</sequence>
<evidence type="ECO:0000313" key="3">
    <source>
        <dbReference type="Proteomes" id="UP000011083"/>
    </source>
</evidence>
<feature type="region of interest" description="Disordered" evidence="1">
    <location>
        <begin position="53"/>
        <end position="75"/>
    </location>
</feature>
<organism evidence="2 3">
    <name type="scientific">Acanthamoeba castellanii (strain ATCC 30010 / Neff)</name>
    <dbReference type="NCBI Taxonomy" id="1257118"/>
    <lineage>
        <taxon>Eukaryota</taxon>
        <taxon>Amoebozoa</taxon>
        <taxon>Discosea</taxon>
        <taxon>Longamoebia</taxon>
        <taxon>Centramoebida</taxon>
        <taxon>Acanthamoebidae</taxon>
        <taxon>Acanthamoeba</taxon>
    </lineage>
</organism>
<dbReference type="OrthoDB" id="442460at2759"/>
<gene>
    <name evidence="2" type="ORF">ACA1_123630</name>
</gene>
<dbReference type="AlphaFoldDB" id="L8HE91"/>
<proteinExistence type="predicted"/>
<name>L8HE91_ACACF</name>
<evidence type="ECO:0008006" key="4">
    <source>
        <dbReference type="Google" id="ProtNLM"/>
    </source>
</evidence>
<dbReference type="PANTHER" id="PTHR33524">
    <property type="entry name" value="C5ORF35"/>
    <property type="match status" value="1"/>
</dbReference>
<keyword evidence="3" id="KW-1185">Reference proteome</keyword>
<feature type="compositionally biased region" description="Basic and acidic residues" evidence="1">
    <location>
        <begin position="59"/>
        <end position="68"/>
    </location>
</feature>
<dbReference type="InterPro" id="IPR046341">
    <property type="entry name" value="SET_dom_sf"/>
</dbReference>
<dbReference type="EMBL" id="KB007843">
    <property type="protein sequence ID" value="ELR23854.1"/>
    <property type="molecule type" value="Genomic_DNA"/>
</dbReference>
<dbReference type="GeneID" id="14924850"/>
<reference evidence="2 3" key="1">
    <citation type="journal article" date="2013" name="Genome Biol.">
        <title>Genome of Acanthamoeba castellanii highlights extensive lateral gene transfer and early evolution of tyrosine kinase signaling.</title>
        <authorList>
            <person name="Clarke M."/>
            <person name="Lohan A.J."/>
            <person name="Liu B."/>
            <person name="Lagkouvardos I."/>
            <person name="Roy S."/>
            <person name="Zafar N."/>
            <person name="Bertelli C."/>
            <person name="Schilde C."/>
            <person name="Kianianmomeni A."/>
            <person name="Burglin T.R."/>
            <person name="Frech C."/>
            <person name="Turcotte B."/>
            <person name="Kopec K.O."/>
            <person name="Synnott J.M."/>
            <person name="Choo C."/>
            <person name="Paponov I."/>
            <person name="Finkler A."/>
            <person name="Soon Heng Tan C."/>
            <person name="Hutchins A.P."/>
            <person name="Weinmeier T."/>
            <person name="Rattei T."/>
            <person name="Chu J.S."/>
            <person name="Gimenez G."/>
            <person name="Irimia M."/>
            <person name="Rigden D.J."/>
            <person name="Fitzpatrick D.A."/>
            <person name="Lorenzo-Morales J."/>
            <person name="Bateman A."/>
            <person name="Chiu C.H."/>
            <person name="Tang P."/>
            <person name="Hegemann P."/>
            <person name="Fromm H."/>
            <person name="Raoult D."/>
            <person name="Greub G."/>
            <person name="Miranda-Saavedra D."/>
            <person name="Chen N."/>
            <person name="Nash P."/>
            <person name="Ginger M.L."/>
            <person name="Horn M."/>
            <person name="Schaap P."/>
            <person name="Caler L."/>
            <person name="Loftus B."/>
        </authorList>
    </citation>
    <scope>NUCLEOTIDE SEQUENCE [LARGE SCALE GENOMIC DNA]</scope>
    <source>
        <strain evidence="2 3">Neff</strain>
    </source>
</reference>
<dbReference type="RefSeq" id="XP_004353382.1">
    <property type="nucleotide sequence ID" value="XM_004353330.1"/>
</dbReference>
<dbReference type="KEGG" id="acan:ACA1_123630"/>
<accession>L8HE91</accession>
<dbReference type="VEuPathDB" id="AmoebaDB:ACA1_123630"/>
<protein>
    <recommendedName>
        <fullName evidence="4">SET domain-containing protein</fullName>
    </recommendedName>
</protein>